<feature type="region of interest" description="Disordered" evidence="4">
    <location>
        <begin position="1"/>
        <end position="23"/>
    </location>
</feature>
<organism evidence="5 6">
    <name type="scientific">Frigoriglobus tundricola</name>
    <dbReference type="NCBI Taxonomy" id="2774151"/>
    <lineage>
        <taxon>Bacteria</taxon>
        <taxon>Pseudomonadati</taxon>
        <taxon>Planctomycetota</taxon>
        <taxon>Planctomycetia</taxon>
        <taxon>Gemmatales</taxon>
        <taxon>Gemmataceae</taxon>
        <taxon>Frigoriglobus</taxon>
    </lineage>
</organism>
<dbReference type="InterPro" id="IPR015421">
    <property type="entry name" value="PyrdxlP-dep_Trfase_major"/>
</dbReference>
<evidence type="ECO:0008006" key="7">
    <source>
        <dbReference type="Google" id="ProtNLM"/>
    </source>
</evidence>
<feature type="region of interest" description="Disordered" evidence="4">
    <location>
        <begin position="404"/>
        <end position="433"/>
    </location>
</feature>
<dbReference type="CDD" id="cd00616">
    <property type="entry name" value="AHBA_syn"/>
    <property type="match status" value="1"/>
</dbReference>
<dbReference type="InterPro" id="IPR015424">
    <property type="entry name" value="PyrdxlP-dep_Trfase"/>
</dbReference>
<sequence length="466" mass="50327">MKPTSGVPTPATPATPAGGNPPAAPVPLCDIQAQYRGLKDEIDAAVLRVLGSGQAILGPEVAAFEQETAAFCGAAHGVGCGSGTDALVLALHALGIGPGDEVIVPPFTFFATVSAVCRVGATPVFADIDPLTFNIDPNLIEAKVTPKTRAIIPVHLFGQCCDMDAIWDVAEEHRLHVVEDAAQSFGSEYAGKRCGTLGAVACLSFYPTKNLGAMGDAGLVTTNDPAVDKKLRALRVHGSEVKYYHKFIGYNMRLDAVHAAVLRVKLPHVGNWLAARETAARRYDALIEASNLHGFMRRPVAKPNRRHTFNQYVVRVPVGHRDALVKYLKESGVGVEVYYPLSLHQQECFKFLGHRTGDFPTSEEAAGGVLALPIFPEITEAQQQRVTEVCAAYLRQSVRRGRVTDATTAANEVRSPRRGLLDRRGTQKQDEPRILRESAARLASGCRLRLSPPSRGCEYTQSHNPE</sequence>
<dbReference type="InterPro" id="IPR015422">
    <property type="entry name" value="PyrdxlP-dep_Trfase_small"/>
</dbReference>
<feature type="compositionally biased region" description="Basic and acidic residues" evidence="4">
    <location>
        <begin position="419"/>
        <end position="433"/>
    </location>
</feature>
<dbReference type="FunFam" id="3.40.640.10:FF:000089">
    <property type="entry name" value="Aminotransferase, DegT/DnrJ/EryC1/StrS family"/>
    <property type="match status" value="1"/>
</dbReference>
<dbReference type="Gene3D" id="3.40.640.10">
    <property type="entry name" value="Type I PLP-dependent aspartate aminotransferase-like (Major domain)"/>
    <property type="match status" value="1"/>
</dbReference>
<name>A0A6M5Z177_9BACT</name>
<proteinExistence type="inferred from homology"/>
<dbReference type="Pfam" id="PF01041">
    <property type="entry name" value="DegT_DnrJ_EryC1"/>
    <property type="match status" value="1"/>
</dbReference>
<evidence type="ECO:0000256" key="2">
    <source>
        <dbReference type="ARBA" id="ARBA00037999"/>
    </source>
</evidence>
<evidence type="ECO:0000256" key="3">
    <source>
        <dbReference type="RuleBase" id="RU004508"/>
    </source>
</evidence>
<feature type="compositionally biased region" description="Low complexity" evidence="4">
    <location>
        <begin position="1"/>
        <end position="21"/>
    </location>
</feature>
<dbReference type="PANTHER" id="PTHR30244:SF36">
    <property type="entry name" value="3-OXO-GLUCOSE-6-PHOSPHATE:GLUTAMATE AMINOTRANSFERASE"/>
    <property type="match status" value="1"/>
</dbReference>
<keyword evidence="6" id="KW-1185">Reference proteome</keyword>
<evidence type="ECO:0000313" key="5">
    <source>
        <dbReference type="EMBL" id="QJW99213.1"/>
    </source>
</evidence>
<dbReference type="GO" id="GO:0030170">
    <property type="term" value="F:pyridoxal phosphate binding"/>
    <property type="evidence" value="ECO:0007669"/>
    <property type="project" value="UniProtKB-ARBA"/>
</dbReference>
<comment type="similarity">
    <text evidence="2 3">Belongs to the DegT/DnrJ/EryC1 family.</text>
</comment>
<accession>A0A6M5Z177</accession>
<evidence type="ECO:0000256" key="1">
    <source>
        <dbReference type="ARBA" id="ARBA00022898"/>
    </source>
</evidence>
<evidence type="ECO:0000256" key="4">
    <source>
        <dbReference type="SAM" id="MobiDB-lite"/>
    </source>
</evidence>
<dbReference type="Gene3D" id="3.90.1150.10">
    <property type="entry name" value="Aspartate Aminotransferase, domain 1"/>
    <property type="match status" value="1"/>
</dbReference>
<dbReference type="GO" id="GO:0008483">
    <property type="term" value="F:transaminase activity"/>
    <property type="evidence" value="ECO:0007669"/>
    <property type="project" value="TreeGrafter"/>
</dbReference>
<dbReference type="AlphaFoldDB" id="A0A6M5Z177"/>
<dbReference type="PANTHER" id="PTHR30244">
    <property type="entry name" value="TRANSAMINASE"/>
    <property type="match status" value="1"/>
</dbReference>
<dbReference type="InterPro" id="IPR000653">
    <property type="entry name" value="DegT/StrS_aminotransferase"/>
</dbReference>
<keyword evidence="1 3" id="KW-0663">Pyridoxal phosphate</keyword>
<dbReference type="KEGG" id="ftj:FTUN_6815"/>
<dbReference type="EMBL" id="CP053452">
    <property type="protein sequence ID" value="QJW99213.1"/>
    <property type="molecule type" value="Genomic_DNA"/>
</dbReference>
<dbReference type="Proteomes" id="UP000503447">
    <property type="component" value="Chromosome"/>
</dbReference>
<gene>
    <name evidence="5" type="ORF">FTUN_6815</name>
</gene>
<reference evidence="6" key="1">
    <citation type="submission" date="2020-05" db="EMBL/GenBank/DDBJ databases">
        <title>Frigoriglobus tundricola gen. nov., sp. nov., a psychrotolerant cellulolytic planctomycete of the family Gemmataceae with two divergent copies of 16S rRNA gene.</title>
        <authorList>
            <person name="Kulichevskaya I.S."/>
            <person name="Ivanova A.A."/>
            <person name="Naumoff D.G."/>
            <person name="Beletsky A.V."/>
            <person name="Rijpstra W.I.C."/>
            <person name="Sinninghe Damste J.S."/>
            <person name="Mardanov A.V."/>
            <person name="Ravin N.V."/>
            <person name="Dedysh S.N."/>
        </authorList>
    </citation>
    <scope>NUCLEOTIDE SEQUENCE [LARGE SCALE GENOMIC DNA]</scope>
    <source>
        <strain evidence="6">PL17</strain>
    </source>
</reference>
<protein>
    <recommendedName>
        <fullName evidence="7">Aminotransferase, DegT/DnrJ/EryC1/StrS family</fullName>
    </recommendedName>
</protein>
<dbReference type="SUPFAM" id="SSF53383">
    <property type="entry name" value="PLP-dependent transferases"/>
    <property type="match status" value="1"/>
</dbReference>
<dbReference type="GO" id="GO:0000271">
    <property type="term" value="P:polysaccharide biosynthetic process"/>
    <property type="evidence" value="ECO:0007669"/>
    <property type="project" value="TreeGrafter"/>
</dbReference>
<evidence type="ECO:0000313" key="6">
    <source>
        <dbReference type="Proteomes" id="UP000503447"/>
    </source>
</evidence>